<dbReference type="EMBL" id="LS398550">
    <property type="protein sequence ID" value="SPR04660.1"/>
    <property type="molecule type" value="Genomic_DNA"/>
</dbReference>
<evidence type="ECO:0000313" key="1">
    <source>
        <dbReference type="EMBL" id="SPR04660.1"/>
    </source>
</evidence>
<evidence type="ECO:0000313" key="2">
    <source>
        <dbReference type="Proteomes" id="UP000244992"/>
    </source>
</evidence>
<protein>
    <submittedName>
        <fullName evidence="1">Uncharacterized protein</fullName>
    </submittedName>
</protein>
<reference evidence="2" key="1">
    <citation type="submission" date="2018-03" db="EMBL/GenBank/DDBJ databases">
        <authorList>
            <person name="Batty M. E."/>
            <person name="Batty M E."/>
        </authorList>
    </citation>
    <scope>NUCLEOTIDE SEQUENCE [LARGE SCALE GENOMIC DNA]</scope>
</reference>
<dbReference type="AlphaFoldDB" id="A0A2U3QUL1"/>
<name>A0A2U3QUL1_ORITS</name>
<gene>
    <name evidence="1" type="ORF">KATO_00530</name>
</gene>
<organism evidence="1 2">
    <name type="scientific">Orientia tsutsugamushi</name>
    <name type="common">Rickettsia tsutsugamushi</name>
    <dbReference type="NCBI Taxonomy" id="784"/>
    <lineage>
        <taxon>Bacteria</taxon>
        <taxon>Pseudomonadati</taxon>
        <taxon>Pseudomonadota</taxon>
        <taxon>Alphaproteobacteria</taxon>
        <taxon>Rickettsiales</taxon>
        <taxon>Rickettsiaceae</taxon>
        <taxon>Rickettsieae</taxon>
        <taxon>Orientia</taxon>
    </lineage>
</organism>
<accession>A0A2U3QUL1</accession>
<dbReference type="Proteomes" id="UP000244992">
    <property type="component" value="Chromosome I"/>
</dbReference>
<sequence length="33" mass="3993">MVAKQLKVTFDRSNNIYNMYIFINLQNFKVILI</sequence>
<proteinExistence type="predicted"/>